<dbReference type="RefSeq" id="WP_234660253.1">
    <property type="nucleotide sequence ID" value="NZ_AP027734.1"/>
</dbReference>
<protein>
    <recommendedName>
        <fullName evidence="5">Periplasmic binding protein domain-containing protein</fullName>
    </recommendedName>
</protein>
<evidence type="ECO:0000256" key="4">
    <source>
        <dbReference type="SAM" id="SignalP"/>
    </source>
</evidence>
<dbReference type="Pfam" id="PF13407">
    <property type="entry name" value="Peripla_BP_4"/>
    <property type="match status" value="1"/>
</dbReference>
<name>A0ABM8H270_9MICO</name>
<feature type="signal peptide" evidence="4">
    <location>
        <begin position="1"/>
        <end position="24"/>
    </location>
</feature>
<proteinExistence type="inferred from homology"/>
<accession>A0ABM8H270</accession>
<reference evidence="7" key="1">
    <citation type="journal article" date="2019" name="Int. J. Syst. Evol. Microbiol.">
        <title>The Global Catalogue of Microorganisms (GCM) 10K type strain sequencing project: providing services to taxonomists for standard genome sequencing and annotation.</title>
        <authorList>
            <consortium name="The Broad Institute Genomics Platform"/>
            <consortium name="The Broad Institute Genome Sequencing Center for Infectious Disease"/>
            <person name="Wu L."/>
            <person name="Ma J."/>
        </authorList>
    </citation>
    <scope>NUCLEOTIDE SEQUENCE [LARGE SCALE GENOMIC DNA]</scope>
    <source>
        <strain evidence="7">NBRC 109019</strain>
    </source>
</reference>
<keyword evidence="3 4" id="KW-0732">Signal</keyword>
<comment type="similarity">
    <text evidence="2">Belongs to the bacterial solute-binding protein 2 family.</text>
</comment>
<dbReference type="PANTHER" id="PTHR46847:SF1">
    <property type="entry name" value="D-ALLOSE-BINDING PERIPLASMIC PROTEIN-RELATED"/>
    <property type="match status" value="1"/>
</dbReference>
<evidence type="ECO:0000259" key="5">
    <source>
        <dbReference type="Pfam" id="PF13407"/>
    </source>
</evidence>
<dbReference type="PANTHER" id="PTHR46847">
    <property type="entry name" value="D-ALLOSE-BINDING PERIPLASMIC PROTEIN-RELATED"/>
    <property type="match status" value="1"/>
</dbReference>
<keyword evidence="7" id="KW-1185">Reference proteome</keyword>
<dbReference type="InterPro" id="IPR025997">
    <property type="entry name" value="SBP_2_dom"/>
</dbReference>
<evidence type="ECO:0000256" key="2">
    <source>
        <dbReference type="ARBA" id="ARBA00007639"/>
    </source>
</evidence>
<feature type="domain" description="Periplasmic binding protein" evidence="5">
    <location>
        <begin position="41"/>
        <end position="300"/>
    </location>
</feature>
<gene>
    <name evidence="6" type="ORF">GCM10025870_19550</name>
</gene>
<organism evidence="6 7">
    <name type="scientific">Agromyces marinus</name>
    <dbReference type="NCBI Taxonomy" id="1389020"/>
    <lineage>
        <taxon>Bacteria</taxon>
        <taxon>Bacillati</taxon>
        <taxon>Actinomycetota</taxon>
        <taxon>Actinomycetes</taxon>
        <taxon>Micrococcales</taxon>
        <taxon>Microbacteriaceae</taxon>
        <taxon>Agromyces</taxon>
    </lineage>
</organism>
<evidence type="ECO:0000256" key="1">
    <source>
        <dbReference type="ARBA" id="ARBA00004196"/>
    </source>
</evidence>
<dbReference type="Proteomes" id="UP001321477">
    <property type="component" value="Chromosome"/>
</dbReference>
<evidence type="ECO:0000256" key="3">
    <source>
        <dbReference type="ARBA" id="ARBA00022729"/>
    </source>
</evidence>
<feature type="chain" id="PRO_5047512817" description="Periplasmic binding protein domain-containing protein" evidence="4">
    <location>
        <begin position="25"/>
        <end position="326"/>
    </location>
</feature>
<dbReference type="SUPFAM" id="SSF53822">
    <property type="entry name" value="Periplasmic binding protein-like I"/>
    <property type="match status" value="1"/>
</dbReference>
<dbReference type="PROSITE" id="PS51257">
    <property type="entry name" value="PROKAR_LIPOPROTEIN"/>
    <property type="match status" value="1"/>
</dbReference>
<dbReference type="InterPro" id="IPR028082">
    <property type="entry name" value="Peripla_BP_I"/>
</dbReference>
<dbReference type="Gene3D" id="3.40.50.2300">
    <property type="match status" value="2"/>
</dbReference>
<comment type="subcellular location">
    <subcellularLocation>
        <location evidence="1">Cell envelope</location>
    </subcellularLocation>
</comment>
<evidence type="ECO:0000313" key="7">
    <source>
        <dbReference type="Proteomes" id="UP001321477"/>
    </source>
</evidence>
<sequence length="326" mass="34769">MKTTSRTAALALGLAGILALSACAASAEPAADGGERKGALAMSFAGLDIPIWVDQLEIMEPIITEAGYEFLSDDPAWDIQTQVNDWENWIQRGDVKAIMGYPVQSDSMVAVTEKAQATGIPVLGYAGTWEGTSFGVLLDNYEDGVRLGEEAGEWIIENYGDGGTQPVALLGYWETDLGRERSEGIVAGLENSGADVSINEISVINLDGGYSAAQSQLAAEPDTKIWLGMASEPLQGAYQYLTDQGVAPDDPDMLLGALDATDEILDIVTIEDSIWRLSYILPARQLAEANAELLIAAADGTATEDILIESTRVTPENAADFYVDPR</sequence>
<dbReference type="EMBL" id="AP027734">
    <property type="protein sequence ID" value="BDZ54882.1"/>
    <property type="molecule type" value="Genomic_DNA"/>
</dbReference>
<evidence type="ECO:0000313" key="6">
    <source>
        <dbReference type="EMBL" id="BDZ54882.1"/>
    </source>
</evidence>